<keyword evidence="9" id="KW-1185">Reference proteome</keyword>
<dbReference type="PROSITE" id="PS51012">
    <property type="entry name" value="ABC_TM2"/>
    <property type="match status" value="1"/>
</dbReference>
<dbReference type="InterPro" id="IPR052902">
    <property type="entry name" value="ABC-2_transporter"/>
</dbReference>
<organism evidence="8 9">
    <name type="scientific">Williamsia maris</name>
    <dbReference type="NCBI Taxonomy" id="72806"/>
    <lineage>
        <taxon>Bacteria</taxon>
        <taxon>Bacillati</taxon>
        <taxon>Actinomycetota</taxon>
        <taxon>Actinomycetes</taxon>
        <taxon>Mycobacteriales</taxon>
        <taxon>Nocardiaceae</taxon>
        <taxon>Williamsia</taxon>
    </lineage>
</organism>
<comment type="caution">
    <text evidence="8">The sequence shown here is derived from an EMBL/GenBank/DDBJ whole genome shotgun (WGS) entry which is preliminary data.</text>
</comment>
<evidence type="ECO:0000256" key="6">
    <source>
        <dbReference type="RuleBase" id="RU361157"/>
    </source>
</evidence>
<feature type="transmembrane region" description="Helical" evidence="6">
    <location>
        <begin position="241"/>
        <end position="262"/>
    </location>
</feature>
<evidence type="ECO:0000256" key="5">
    <source>
        <dbReference type="ARBA" id="ARBA00023251"/>
    </source>
</evidence>
<keyword evidence="6" id="KW-1003">Cell membrane</keyword>
<keyword evidence="4 6" id="KW-0472">Membrane</keyword>
<keyword evidence="3 6" id="KW-1133">Transmembrane helix</keyword>
<feature type="transmembrane region" description="Helical" evidence="6">
    <location>
        <begin position="41"/>
        <end position="61"/>
    </location>
</feature>
<evidence type="ECO:0000256" key="3">
    <source>
        <dbReference type="ARBA" id="ARBA00022989"/>
    </source>
</evidence>
<evidence type="ECO:0000313" key="9">
    <source>
        <dbReference type="Proteomes" id="UP001206895"/>
    </source>
</evidence>
<keyword evidence="2 6" id="KW-0812">Transmembrane</keyword>
<comment type="similarity">
    <text evidence="6">Belongs to the ABC-2 integral membrane protein family.</text>
</comment>
<dbReference type="Pfam" id="PF01061">
    <property type="entry name" value="ABC2_membrane"/>
    <property type="match status" value="1"/>
</dbReference>
<dbReference type="PIRSF" id="PIRSF006648">
    <property type="entry name" value="DrrB"/>
    <property type="match status" value="1"/>
</dbReference>
<evidence type="ECO:0000256" key="1">
    <source>
        <dbReference type="ARBA" id="ARBA00004141"/>
    </source>
</evidence>
<dbReference type="InterPro" id="IPR047817">
    <property type="entry name" value="ABC2_TM_bact-type"/>
</dbReference>
<dbReference type="PANTHER" id="PTHR43027">
    <property type="entry name" value="DOXORUBICIN RESISTANCE ABC TRANSPORTER PERMEASE PROTEIN DRRC-RELATED"/>
    <property type="match status" value="1"/>
</dbReference>
<comment type="subcellular location">
    <subcellularLocation>
        <location evidence="6">Cell membrane</location>
        <topology evidence="6">Multi-pass membrane protein</topology>
    </subcellularLocation>
    <subcellularLocation>
        <location evidence="1">Membrane</location>
        <topology evidence="1">Multi-pass membrane protein</topology>
    </subcellularLocation>
</comment>
<protein>
    <recommendedName>
        <fullName evidence="6">Transport permease protein</fullName>
    </recommendedName>
</protein>
<dbReference type="InterPro" id="IPR000412">
    <property type="entry name" value="ABC_2_transport"/>
</dbReference>
<feature type="transmembrane region" description="Helical" evidence="6">
    <location>
        <begin position="155"/>
        <end position="178"/>
    </location>
</feature>
<name>A0ABT1HDN8_9NOCA</name>
<feature type="transmembrane region" description="Helical" evidence="6">
    <location>
        <begin position="120"/>
        <end position="143"/>
    </location>
</feature>
<dbReference type="InterPro" id="IPR013525">
    <property type="entry name" value="ABC2_TM"/>
</dbReference>
<evidence type="ECO:0000256" key="2">
    <source>
        <dbReference type="ARBA" id="ARBA00022692"/>
    </source>
</evidence>
<proteinExistence type="inferred from homology"/>
<evidence type="ECO:0000313" key="8">
    <source>
        <dbReference type="EMBL" id="MCP2175820.1"/>
    </source>
</evidence>
<dbReference type="Proteomes" id="UP001206895">
    <property type="component" value="Unassembled WGS sequence"/>
</dbReference>
<keyword evidence="5" id="KW-0046">Antibiotic resistance</keyword>
<feature type="transmembrane region" description="Helical" evidence="6">
    <location>
        <begin position="81"/>
        <end position="99"/>
    </location>
</feature>
<evidence type="ECO:0000259" key="7">
    <source>
        <dbReference type="PROSITE" id="PS51012"/>
    </source>
</evidence>
<gene>
    <name evidence="8" type="ORF">LX13_001639</name>
</gene>
<accession>A0ABT1HDN8</accession>
<evidence type="ECO:0000256" key="4">
    <source>
        <dbReference type="ARBA" id="ARBA00023136"/>
    </source>
</evidence>
<dbReference type="EMBL" id="JAMTCJ010000002">
    <property type="protein sequence ID" value="MCP2175820.1"/>
    <property type="molecule type" value="Genomic_DNA"/>
</dbReference>
<feature type="transmembrane region" description="Helical" evidence="6">
    <location>
        <begin position="185"/>
        <end position="205"/>
    </location>
</feature>
<feature type="domain" description="ABC transmembrane type-2" evidence="7">
    <location>
        <begin position="40"/>
        <end position="265"/>
    </location>
</feature>
<keyword evidence="6" id="KW-0813">Transport</keyword>
<dbReference type="RefSeq" id="WP_253660861.1">
    <property type="nucleotide sequence ID" value="NZ_BAAAJQ010000001.1"/>
</dbReference>
<dbReference type="PANTHER" id="PTHR43027:SF2">
    <property type="entry name" value="TRANSPORT PERMEASE PROTEIN"/>
    <property type="match status" value="1"/>
</dbReference>
<reference evidence="8 9" key="1">
    <citation type="submission" date="2022-06" db="EMBL/GenBank/DDBJ databases">
        <title>Genomic Encyclopedia of Archaeal and Bacterial Type Strains, Phase II (KMG-II): from individual species to whole genera.</title>
        <authorList>
            <person name="Goeker M."/>
        </authorList>
    </citation>
    <scope>NUCLEOTIDE SEQUENCE [LARGE SCALE GENOMIC DNA]</scope>
    <source>
        <strain evidence="8 9">DSM 44693</strain>
    </source>
</reference>
<sequence length="265" mass="28070">MSTTTALTTTPDKRTSRSAMPRGLRGLLVSESRLMLRNPALIAWVAAIPVIASIVLGALPATREPRAGLDGSSWFTVYQPILIMFSAVLLSVQILPDVLTRYREMGILKRLRTTPASPSALLAAQVILAVVVEVVVAAVMVFVPAAFGAPLPRNMTGFVIAFAFSTGAMLAIGMVLASAFRSNKVAGAVGTVLFFALQFFAGLWIPRATMPGWLRGISDATPTGAAVGSLTDAVDGAWPQLLHLGVLAAWMVVLAAVAVRIFRWE</sequence>